<evidence type="ECO:0000256" key="2">
    <source>
        <dbReference type="ARBA" id="ARBA00022448"/>
    </source>
</evidence>
<keyword evidence="4" id="KW-0067">ATP-binding</keyword>
<reference evidence="6 7" key="1">
    <citation type="journal article" date="2013" name="Genome Biol. Evol.">
        <title>Life in an arsenic-containing gold mine: genome and physiology of the autotrophic arsenite-oxidizing bacterium rhizobium sp. NT-26.</title>
        <authorList>
            <person name="Andres J."/>
            <person name="Arsene-Ploetze F."/>
            <person name="Barbe V."/>
            <person name="Brochier-Armanet C."/>
            <person name="Cleiss-Arnold J."/>
            <person name="Coppee J.Y."/>
            <person name="Dillies M.A."/>
            <person name="Geist"/>
            <person name="L"/>
            <person name="Joublin A."/>
            <person name="Koechler S."/>
            <person name="Lassalle F."/>
            <person name="Marchal M."/>
            <person name="Medigue C."/>
            <person name="Muller D."/>
            <person name="Nesme X."/>
            <person name="Plewniak F."/>
            <person name="Proux C."/>
            <person name="Ramirez-Bahena M.H."/>
            <person name="Schenowitz C."/>
            <person name="Sismeiro O."/>
            <person name="Vallenet D."/>
            <person name="Santini J.M."/>
            <person name="Bertin P.N."/>
        </authorList>
    </citation>
    <scope>NUCLEOTIDE SEQUENCE [LARGE SCALE GENOMIC DNA]</scope>
    <source>
        <strain evidence="6 7">NT-26</strain>
    </source>
</reference>
<evidence type="ECO:0000256" key="3">
    <source>
        <dbReference type="ARBA" id="ARBA00022741"/>
    </source>
</evidence>
<dbReference type="EMBL" id="FO082820">
    <property type="protein sequence ID" value="CCF18299.1"/>
    <property type="molecule type" value="Genomic_DNA"/>
</dbReference>
<comment type="similarity">
    <text evidence="1">Belongs to the ABC transporter superfamily.</text>
</comment>
<name>L0NBP2_9HYPH</name>
<dbReference type="InterPro" id="IPR015860">
    <property type="entry name" value="ABC_transpr_TagH-like"/>
</dbReference>
<dbReference type="InterPro" id="IPR050683">
    <property type="entry name" value="Bact_Polysacc_Export_ATP-bd"/>
</dbReference>
<dbReference type="Gene3D" id="2.70.50.60">
    <property type="entry name" value="abc- transporter (atp binding component) like domain"/>
    <property type="match status" value="1"/>
</dbReference>
<dbReference type="PROSITE" id="PS50893">
    <property type="entry name" value="ABC_TRANSPORTER_2"/>
    <property type="match status" value="1"/>
</dbReference>
<dbReference type="AlphaFoldDB" id="L0NBP2"/>
<dbReference type="Pfam" id="PF14524">
    <property type="entry name" value="Wzt_C"/>
    <property type="match status" value="1"/>
</dbReference>
<keyword evidence="3" id="KW-0547">Nucleotide-binding</keyword>
<dbReference type="GO" id="GO:0140359">
    <property type="term" value="F:ABC-type transporter activity"/>
    <property type="evidence" value="ECO:0007669"/>
    <property type="project" value="InterPro"/>
</dbReference>
<proteinExistence type="inferred from homology"/>
<dbReference type="SMART" id="SM00382">
    <property type="entry name" value="AAA"/>
    <property type="match status" value="1"/>
</dbReference>
<dbReference type="GO" id="GO:0005524">
    <property type="term" value="F:ATP binding"/>
    <property type="evidence" value="ECO:0007669"/>
    <property type="project" value="UniProtKB-KW"/>
</dbReference>
<organism evidence="6 7">
    <name type="scientific">Pseudorhizobium banfieldiae</name>
    <dbReference type="NCBI Taxonomy" id="1125847"/>
    <lineage>
        <taxon>Bacteria</taxon>
        <taxon>Pseudomonadati</taxon>
        <taxon>Pseudomonadota</taxon>
        <taxon>Alphaproteobacteria</taxon>
        <taxon>Hyphomicrobiales</taxon>
        <taxon>Rhizobiaceae</taxon>
        <taxon>Rhizobium/Agrobacterium group</taxon>
        <taxon>Pseudorhizobium</taxon>
    </lineage>
</organism>
<dbReference type="GO" id="GO:0016020">
    <property type="term" value="C:membrane"/>
    <property type="evidence" value="ECO:0007669"/>
    <property type="project" value="InterPro"/>
</dbReference>
<evidence type="ECO:0000256" key="1">
    <source>
        <dbReference type="ARBA" id="ARBA00005417"/>
    </source>
</evidence>
<accession>L0NBP2</accession>
<evidence type="ECO:0000313" key="7">
    <source>
        <dbReference type="Proteomes" id="UP000010792"/>
    </source>
</evidence>
<dbReference type="GO" id="GO:0016887">
    <property type="term" value="F:ATP hydrolysis activity"/>
    <property type="evidence" value="ECO:0007669"/>
    <property type="project" value="InterPro"/>
</dbReference>
<dbReference type="SUPFAM" id="SSF52540">
    <property type="entry name" value="P-loop containing nucleoside triphosphate hydrolases"/>
    <property type="match status" value="1"/>
</dbReference>
<evidence type="ECO:0000313" key="6">
    <source>
        <dbReference type="EMBL" id="CCF18299.1"/>
    </source>
</evidence>
<evidence type="ECO:0000256" key="4">
    <source>
        <dbReference type="ARBA" id="ARBA00022840"/>
    </source>
</evidence>
<dbReference type="CDD" id="cd10147">
    <property type="entry name" value="Wzt_C-like"/>
    <property type="match status" value="1"/>
</dbReference>
<gene>
    <name evidence="6" type="ORF">NT26_0575</name>
</gene>
<dbReference type="InterPro" id="IPR003439">
    <property type="entry name" value="ABC_transporter-like_ATP-bd"/>
</dbReference>
<dbReference type="Pfam" id="PF00005">
    <property type="entry name" value="ABC_tran"/>
    <property type="match status" value="1"/>
</dbReference>
<keyword evidence="2" id="KW-0813">Transport</keyword>
<dbReference type="PANTHER" id="PTHR46743">
    <property type="entry name" value="TEICHOIC ACIDS EXPORT ATP-BINDING PROTEIN TAGH"/>
    <property type="match status" value="1"/>
</dbReference>
<dbReference type="Gene3D" id="3.40.50.300">
    <property type="entry name" value="P-loop containing nucleotide triphosphate hydrolases"/>
    <property type="match status" value="1"/>
</dbReference>
<dbReference type="InterPro" id="IPR003593">
    <property type="entry name" value="AAA+_ATPase"/>
</dbReference>
<dbReference type="InterPro" id="IPR027417">
    <property type="entry name" value="P-loop_NTPase"/>
</dbReference>
<dbReference type="RefSeq" id="WP_052637257.1">
    <property type="nucleotide sequence ID" value="NZ_FO082820.1"/>
</dbReference>
<dbReference type="STRING" id="1125847.NT26_0575"/>
<keyword evidence="7" id="KW-1185">Reference proteome</keyword>
<dbReference type="InterPro" id="IPR029439">
    <property type="entry name" value="Wzt_C"/>
</dbReference>
<feature type="domain" description="ABC transporter" evidence="5">
    <location>
        <begin position="24"/>
        <end position="245"/>
    </location>
</feature>
<dbReference type="KEGG" id="rht:NT26_0575"/>
<dbReference type="OrthoDB" id="9778870at2"/>
<protein>
    <submittedName>
        <fullName evidence="6">Putative ABC O-antigen/lipopolysaccharide exporter, ATPase subunit</fullName>
    </submittedName>
</protein>
<evidence type="ECO:0000259" key="5">
    <source>
        <dbReference type="PROSITE" id="PS50893"/>
    </source>
</evidence>
<dbReference type="Proteomes" id="UP000010792">
    <property type="component" value="Chromosome"/>
</dbReference>
<dbReference type="CDD" id="cd03220">
    <property type="entry name" value="ABC_KpsT_Wzt"/>
    <property type="match status" value="1"/>
</dbReference>
<sequence length="436" mass="47398">MSSEPYIRASGLGKRFRLYDRSWHYFSNLAFGTSFGREYRALAEVNLDLRPGDCLGIVGRNGAGKSTLLELICGILTPSEGTIETRGRIAALLQLGAGFNPDFTGRENVFLAASLYGLSGAEVAERFSAIETFAGIGSFIERPVREYSSGMYARLAFSVCAHVDADIFVVDEALGVGDVKFQQQSMKLLRGFRRKGIVLFVSHDEHAVAALCNRAIWIDAGRIVASGATKEVLYRYRRDISQRTGEDRSFIGSDETIKLSEAFGPDLSTLPAPPFDPNDVPPVDQQGVIDKVALQLADGSQLRSVEGGEHLSLRVACRSCAPIDLPHLIFVLRDPMGQIVFAGDSRAAGVDPINGMQPGDHIDCKFDFMLPYLPTGSYPIEVFFLSSADECIACHDHIEIAAVIEVLSNHVSSGIANLRMERTLLIVEPESACGDG</sequence>
<dbReference type="PANTHER" id="PTHR46743:SF2">
    <property type="entry name" value="TEICHOIC ACIDS EXPORT ATP-BINDING PROTEIN TAGH"/>
    <property type="match status" value="1"/>
</dbReference>